<gene>
    <name evidence="1" type="ORF">SMRZ_LOCUS8694</name>
</gene>
<accession>A0A183LY19</accession>
<evidence type="ECO:0000313" key="2">
    <source>
        <dbReference type="Proteomes" id="UP000277204"/>
    </source>
</evidence>
<sequence>MELKTTFTVRIFNTNVKTVLLYGTETSRTTTTIIQKVQVFINNCLHKIINIHWPDTISNSLLWEIKNQLPADEEIRKRTLEMDRKSSKCIMRQVLNWNSEEKRKTGSQRTHSVGKWKQI</sequence>
<dbReference type="Proteomes" id="UP000277204">
    <property type="component" value="Unassembled WGS sequence"/>
</dbReference>
<name>A0A183LY19_9TREM</name>
<organism evidence="1 2">
    <name type="scientific">Schistosoma margrebowiei</name>
    <dbReference type="NCBI Taxonomy" id="48269"/>
    <lineage>
        <taxon>Eukaryota</taxon>
        <taxon>Metazoa</taxon>
        <taxon>Spiralia</taxon>
        <taxon>Lophotrochozoa</taxon>
        <taxon>Platyhelminthes</taxon>
        <taxon>Trematoda</taxon>
        <taxon>Digenea</taxon>
        <taxon>Strigeidida</taxon>
        <taxon>Schistosomatoidea</taxon>
        <taxon>Schistosomatidae</taxon>
        <taxon>Schistosoma</taxon>
    </lineage>
</organism>
<reference evidence="1 2" key="1">
    <citation type="submission" date="2018-11" db="EMBL/GenBank/DDBJ databases">
        <authorList>
            <consortium name="Pathogen Informatics"/>
        </authorList>
    </citation>
    <scope>NUCLEOTIDE SEQUENCE [LARGE SCALE GENOMIC DNA]</scope>
    <source>
        <strain evidence="1 2">Zambia</strain>
    </source>
</reference>
<evidence type="ECO:0000313" key="1">
    <source>
        <dbReference type="EMBL" id="VDO82814.1"/>
    </source>
</evidence>
<proteinExistence type="predicted"/>
<keyword evidence="2" id="KW-1185">Reference proteome</keyword>
<dbReference type="EMBL" id="UZAI01003862">
    <property type="protein sequence ID" value="VDO82814.1"/>
    <property type="molecule type" value="Genomic_DNA"/>
</dbReference>
<dbReference type="AlphaFoldDB" id="A0A183LY19"/>
<protein>
    <submittedName>
        <fullName evidence="1">Uncharacterized protein</fullName>
    </submittedName>
</protein>